<name>A0A242KF28_9ENTE</name>
<evidence type="ECO:0000313" key="3">
    <source>
        <dbReference type="EMBL" id="OTP19150.1"/>
    </source>
</evidence>
<dbReference type="AlphaFoldDB" id="A0A242KF28"/>
<dbReference type="GO" id="GO:0008080">
    <property type="term" value="F:N-acetyltransferase activity"/>
    <property type="evidence" value="ECO:0007669"/>
    <property type="project" value="InterPro"/>
</dbReference>
<reference evidence="3" key="1">
    <citation type="submission" date="2017-05" db="EMBL/GenBank/DDBJ databases">
        <title>The Genome Sequence of Enterococcus sp. 9E7_DIV0242.</title>
        <authorList>
            <consortium name="The Broad Institute Genomics Platform"/>
            <consortium name="The Broad Institute Genomic Center for Infectious Diseases"/>
            <person name="Earl A."/>
            <person name="Manson A."/>
            <person name="Schwartman J."/>
            <person name="Gilmore M."/>
            <person name="Abouelleil A."/>
            <person name="Cao P."/>
            <person name="Chapman S."/>
            <person name="Cusick C."/>
            <person name="Shea T."/>
            <person name="Young S."/>
            <person name="Neafsey D."/>
            <person name="Nusbaum C."/>
            <person name="Birren B."/>
        </authorList>
    </citation>
    <scope>NUCLEOTIDE SEQUENCE [LARGE SCALE GENOMIC DNA]</scope>
    <source>
        <strain evidence="3">9E7_DIV0242</strain>
    </source>
</reference>
<reference evidence="4" key="2">
    <citation type="submission" date="2017-05" db="EMBL/GenBank/DDBJ databases">
        <authorList>
            <consortium name="The Broad Institute Genomics Platform"/>
            <consortium name="The Broad Institute Genomic Center for Infectious Diseases"/>
            <person name="Earl A."/>
            <person name="Manson A."/>
            <person name="Schwartman J."/>
            <person name="Gilmore M."/>
            <person name="Abouelleil A."/>
            <person name="Cao P."/>
            <person name="Chapman S."/>
            <person name="Cusick C."/>
            <person name="Shea T."/>
            <person name="Young S."/>
            <person name="Neafsey D."/>
            <person name="Nusbaum C."/>
            <person name="Birren B."/>
        </authorList>
    </citation>
    <scope>NUCLEOTIDE SEQUENCE</scope>
    <source>
        <strain evidence="4">9E7_DIV0242</strain>
    </source>
</reference>
<accession>A0A242KF28</accession>
<gene>
    <name evidence="4" type="ORF">A5888_000952</name>
    <name evidence="3" type="ORF">A5888_000964</name>
</gene>
<dbReference type="Pfam" id="PF00583">
    <property type="entry name" value="Acetyltransf_1"/>
    <property type="match status" value="1"/>
</dbReference>
<evidence type="ECO:0000313" key="5">
    <source>
        <dbReference type="Proteomes" id="UP000195141"/>
    </source>
</evidence>
<organism evidence="3">
    <name type="scientific">Candidatus Enterococcus clewellii</name>
    <dbReference type="NCBI Taxonomy" id="1834193"/>
    <lineage>
        <taxon>Bacteria</taxon>
        <taxon>Bacillati</taxon>
        <taxon>Bacillota</taxon>
        <taxon>Bacilli</taxon>
        <taxon>Lactobacillales</taxon>
        <taxon>Enterococcaceae</taxon>
        <taxon>Enterococcus</taxon>
    </lineage>
</organism>
<dbReference type="PANTHER" id="PTHR13947">
    <property type="entry name" value="GNAT FAMILY N-ACETYLTRANSFERASE"/>
    <property type="match status" value="1"/>
</dbReference>
<dbReference type="InterPro" id="IPR050769">
    <property type="entry name" value="NAT_camello-type"/>
</dbReference>
<keyword evidence="5" id="KW-1185">Reference proteome</keyword>
<dbReference type="EMBL" id="CP147247">
    <property type="protein sequence ID" value="WYJ89233.1"/>
    <property type="molecule type" value="Genomic_DNA"/>
</dbReference>
<dbReference type="Proteomes" id="UP000195141">
    <property type="component" value="Chromosome"/>
</dbReference>
<evidence type="ECO:0000259" key="2">
    <source>
        <dbReference type="PROSITE" id="PS51186"/>
    </source>
</evidence>
<dbReference type="CDD" id="cd04301">
    <property type="entry name" value="NAT_SF"/>
    <property type="match status" value="1"/>
</dbReference>
<sequence length="139" mass="16295">MKTEQLRKEDILQYKILIDACFGNSNPIDSYNRYEENSPYTIWVVKDKGVIVGSITQYSIDLFTFSFQPCLMLFNVAVKKEYRKQKIAQTLLEKIIEKGRDDGYRSINLTCLDDAFPAHYLYEHVGFKRTNSLKYSLEL</sequence>
<protein>
    <recommendedName>
        <fullName evidence="2">N-acetyltransferase domain-containing protein</fullName>
    </recommendedName>
</protein>
<keyword evidence="1" id="KW-0808">Transferase</keyword>
<evidence type="ECO:0000256" key="1">
    <source>
        <dbReference type="ARBA" id="ARBA00022679"/>
    </source>
</evidence>
<dbReference type="InterPro" id="IPR000182">
    <property type="entry name" value="GNAT_dom"/>
</dbReference>
<feature type="domain" description="N-acetyltransferase" evidence="2">
    <location>
        <begin position="1"/>
        <end position="139"/>
    </location>
</feature>
<dbReference type="RefSeq" id="WP_086348053.1">
    <property type="nucleotide sequence ID" value="NZ_CP147247.1"/>
</dbReference>
<dbReference type="SUPFAM" id="SSF55729">
    <property type="entry name" value="Acyl-CoA N-acyltransferases (Nat)"/>
    <property type="match status" value="1"/>
</dbReference>
<reference evidence="4" key="3">
    <citation type="submission" date="2024-03" db="EMBL/GenBank/DDBJ databases">
        <title>The Genome Sequence of Enterococcus sp. DIV0242b.</title>
        <authorList>
            <consortium name="The Broad Institute Genomics Platform"/>
            <consortium name="The Broad Institute Microbial Omics Core"/>
            <consortium name="The Broad Institute Genomic Center for Infectious Diseases"/>
            <person name="Earl A."/>
            <person name="Manson A."/>
            <person name="Gilmore M."/>
            <person name="Schwartman J."/>
            <person name="Shea T."/>
            <person name="Abouelleil A."/>
            <person name="Cao P."/>
            <person name="Chapman S."/>
            <person name="Cusick C."/>
            <person name="Young S."/>
            <person name="Neafsey D."/>
            <person name="Nusbaum C."/>
            <person name="Birren B."/>
        </authorList>
    </citation>
    <scope>NUCLEOTIDE SEQUENCE</scope>
    <source>
        <strain evidence="4">9E7_DIV0242</strain>
    </source>
</reference>
<dbReference type="PROSITE" id="PS51186">
    <property type="entry name" value="GNAT"/>
    <property type="match status" value="1"/>
</dbReference>
<dbReference type="OrthoDB" id="9799681at2"/>
<dbReference type="Gene3D" id="3.40.630.30">
    <property type="match status" value="1"/>
</dbReference>
<dbReference type="EMBL" id="NGMM01000001">
    <property type="protein sequence ID" value="OTP19150.1"/>
    <property type="molecule type" value="Genomic_DNA"/>
</dbReference>
<proteinExistence type="predicted"/>
<evidence type="ECO:0000313" key="4">
    <source>
        <dbReference type="EMBL" id="WYJ89233.1"/>
    </source>
</evidence>
<dbReference type="PANTHER" id="PTHR13947:SF37">
    <property type="entry name" value="LD18367P"/>
    <property type="match status" value="1"/>
</dbReference>
<dbReference type="InterPro" id="IPR016181">
    <property type="entry name" value="Acyl_CoA_acyltransferase"/>
</dbReference>